<evidence type="ECO:0000313" key="1">
    <source>
        <dbReference type="EMBL" id="KAK1869659.1"/>
    </source>
</evidence>
<sequence length="265" mass="25720">MSVVVVVRAASGGGQGEGPPTTTITTYHAGVGSPTDDTRYELGSVTKAFASLLLARAVAAGRPHAIPVATWTAGLRGVSFRTPPGTRWAYSNFGAGLLGYVVARAVGAPFFVAAIREWVFLPAGMASAAIADAGGSGDGGGAPDAAGGGGEVATPHDDGGAVPPSGFTDVTAAAAGARASAADMGAFGAFCLAAAADGRPLAAASAAAAGGGGCGVGHGRRSGDGAAPRRRHPDRCGRAGDGGVRDAAHPALREISGRITRHTPG</sequence>
<comment type="caution">
    <text evidence="1">The sequence shown here is derived from an EMBL/GenBank/DDBJ whole genome shotgun (WGS) entry which is preliminary data.</text>
</comment>
<evidence type="ECO:0000313" key="2">
    <source>
        <dbReference type="Proteomes" id="UP000798662"/>
    </source>
</evidence>
<reference evidence="1" key="1">
    <citation type="submission" date="2019-11" db="EMBL/GenBank/DDBJ databases">
        <title>Nori genome reveals adaptations in red seaweeds to the harsh intertidal environment.</title>
        <authorList>
            <person name="Wang D."/>
            <person name="Mao Y."/>
        </authorList>
    </citation>
    <scope>NUCLEOTIDE SEQUENCE</scope>
    <source>
        <tissue evidence="1">Gametophyte</tissue>
    </source>
</reference>
<protein>
    <submittedName>
        <fullName evidence="1">Uncharacterized protein</fullName>
    </submittedName>
</protein>
<accession>A0ACC3CH82</accession>
<name>A0ACC3CH82_PYRYE</name>
<proteinExistence type="predicted"/>
<dbReference type="EMBL" id="CM020620">
    <property type="protein sequence ID" value="KAK1869659.1"/>
    <property type="molecule type" value="Genomic_DNA"/>
</dbReference>
<organism evidence="1 2">
    <name type="scientific">Pyropia yezoensis</name>
    <name type="common">Susabi-nori</name>
    <name type="synonym">Porphyra yezoensis</name>
    <dbReference type="NCBI Taxonomy" id="2788"/>
    <lineage>
        <taxon>Eukaryota</taxon>
        <taxon>Rhodophyta</taxon>
        <taxon>Bangiophyceae</taxon>
        <taxon>Bangiales</taxon>
        <taxon>Bangiaceae</taxon>
        <taxon>Pyropia</taxon>
    </lineage>
</organism>
<keyword evidence="2" id="KW-1185">Reference proteome</keyword>
<dbReference type="Proteomes" id="UP000798662">
    <property type="component" value="Chromosome 3"/>
</dbReference>
<gene>
    <name evidence="1" type="ORF">I4F81_012129</name>
</gene>